<dbReference type="RefSeq" id="WP_259413234.1">
    <property type="nucleotide sequence ID" value="NZ_JANWGH010000001.1"/>
</dbReference>
<proteinExistence type="predicted"/>
<feature type="compositionally biased region" description="Polar residues" evidence="1">
    <location>
        <begin position="216"/>
        <end position="233"/>
    </location>
</feature>
<comment type="caution">
    <text evidence="2">The sequence shown here is derived from an EMBL/GenBank/DDBJ whole genome shotgun (WGS) entry which is preliminary data.</text>
</comment>
<evidence type="ECO:0008006" key="4">
    <source>
        <dbReference type="Google" id="ProtNLM"/>
    </source>
</evidence>
<dbReference type="EMBL" id="JANWGH010000001">
    <property type="protein sequence ID" value="MCS5489565.1"/>
    <property type="molecule type" value="Genomic_DNA"/>
</dbReference>
<organism evidence="2 3">
    <name type="scientific">Algoriphagus limi</name>
    <dbReference type="NCBI Taxonomy" id="2975273"/>
    <lineage>
        <taxon>Bacteria</taxon>
        <taxon>Pseudomonadati</taxon>
        <taxon>Bacteroidota</taxon>
        <taxon>Cytophagia</taxon>
        <taxon>Cytophagales</taxon>
        <taxon>Cyclobacteriaceae</taxon>
        <taxon>Algoriphagus</taxon>
    </lineage>
</organism>
<feature type="region of interest" description="Disordered" evidence="1">
    <location>
        <begin position="211"/>
        <end position="234"/>
    </location>
</feature>
<gene>
    <name evidence="2" type="ORF">NY014_03950</name>
</gene>
<evidence type="ECO:0000313" key="3">
    <source>
        <dbReference type="Proteomes" id="UP001206788"/>
    </source>
</evidence>
<evidence type="ECO:0000256" key="1">
    <source>
        <dbReference type="SAM" id="MobiDB-lite"/>
    </source>
</evidence>
<accession>A0ABT2G6B8</accession>
<reference evidence="2 3" key="1">
    <citation type="submission" date="2022-08" db="EMBL/GenBank/DDBJ databases">
        <title>Algoriphagus sp. CAU 1643 isolated from mud.</title>
        <authorList>
            <person name="Kim W."/>
        </authorList>
    </citation>
    <scope>NUCLEOTIDE SEQUENCE [LARGE SCALE GENOMIC DNA]</scope>
    <source>
        <strain evidence="2 3">CAU 1643</strain>
    </source>
</reference>
<evidence type="ECO:0000313" key="2">
    <source>
        <dbReference type="EMBL" id="MCS5489565.1"/>
    </source>
</evidence>
<dbReference type="Proteomes" id="UP001206788">
    <property type="component" value="Unassembled WGS sequence"/>
</dbReference>
<name>A0ABT2G6B8_9BACT</name>
<protein>
    <recommendedName>
        <fullName evidence="4">FecR protein domain-containing protein</fullName>
    </recommendedName>
</protein>
<sequence length="249" mass="28365">MLASLFRLLSPLVIFFIPFKNGFLENDFSKSIEENVSSVVIRESTIDFQVRAGEHLYVFSKSSGILEKVKIGMNVIYFSQEKLSDQGSSRWKRLKNGDVQIFTSNDEKHQVWTIHASGRLKMESLVTENSDPSSISFQFSKSQLTGLRWTGEKQSEKTIAYPQSEEVEELPILSNDIDYVVLEFETVQLKVTPESKPVDLLLEDSDSMKFEKKSVDQSTKPIEETPNSQSLNGDDSLEKATLVLWFDFN</sequence>
<keyword evidence="3" id="KW-1185">Reference proteome</keyword>